<dbReference type="OrthoDB" id="268400at2759"/>
<dbReference type="GO" id="GO:0022857">
    <property type="term" value="F:transmembrane transporter activity"/>
    <property type="evidence" value="ECO:0007669"/>
    <property type="project" value="InterPro"/>
</dbReference>
<dbReference type="GO" id="GO:0005886">
    <property type="term" value="C:plasma membrane"/>
    <property type="evidence" value="ECO:0007669"/>
    <property type="project" value="TreeGrafter"/>
</dbReference>
<name>A0A136J8D1_9PEZI</name>
<feature type="transmembrane region" description="Helical" evidence="5">
    <location>
        <begin position="349"/>
        <end position="367"/>
    </location>
</feature>
<keyword evidence="2 5" id="KW-0812">Transmembrane</keyword>
<keyword evidence="7" id="KW-1185">Reference proteome</keyword>
<dbReference type="SUPFAM" id="SSF103473">
    <property type="entry name" value="MFS general substrate transporter"/>
    <property type="match status" value="1"/>
</dbReference>
<feature type="transmembrane region" description="Helical" evidence="5">
    <location>
        <begin position="314"/>
        <end position="337"/>
    </location>
</feature>
<dbReference type="InterPro" id="IPR011701">
    <property type="entry name" value="MFS"/>
</dbReference>
<feature type="transmembrane region" description="Helical" evidence="5">
    <location>
        <begin position="204"/>
        <end position="228"/>
    </location>
</feature>
<dbReference type="PANTHER" id="PTHR23502:SF139">
    <property type="entry name" value="MAJOR FACILITATOR SUPERFAMILY (MFS) PROFILE DOMAIN-CONTAINING PROTEIN-RELATED"/>
    <property type="match status" value="1"/>
</dbReference>
<keyword evidence="4 5" id="KW-0472">Membrane</keyword>
<dbReference type="InterPro" id="IPR036259">
    <property type="entry name" value="MFS_trans_sf"/>
</dbReference>
<dbReference type="Gene3D" id="1.20.1250.20">
    <property type="entry name" value="MFS general substrate transporter like domains"/>
    <property type="match status" value="1"/>
</dbReference>
<sequence length="413" mass="44869">MVVLLGATVWGGAQNSLEQHLGAHILQGLATGASESLLPLMLTEVTFLHERGRIFALYWTVQNVASSSLSLDSSYIVHDLGWRWYYWVFTITVAVGMVLAFLYGFETQFDRPAVLLDGQVVVTDESGATRIIPDSETHDYLAVNPGLKGAPLSAARTHVMGDSVPGRKSYVQRVKPWSTPRLNPGWVIVSTWIQMAQSLCSPGIIWAVLASSICLGVNVGISLTYNSVLMNNFGWAPQDIGLVNVGGIIGSLIGMVYSSIAGQRLGLWLARRNKGVALPEHELLTNIVPAVVGIASLLLYGFTATNASGTGSWWAPYLGWTFSQASITAILISTTTFATQTAIRYPGPALVVVGSKKIISFGATYGLNPMVREYGYDWAFGVLAAINGVIFVLDIPVYFLNPKFRAWQTQRRH</sequence>
<proteinExistence type="predicted"/>
<organism evidence="6 7">
    <name type="scientific">Microdochium bolleyi</name>
    <dbReference type="NCBI Taxonomy" id="196109"/>
    <lineage>
        <taxon>Eukaryota</taxon>
        <taxon>Fungi</taxon>
        <taxon>Dikarya</taxon>
        <taxon>Ascomycota</taxon>
        <taxon>Pezizomycotina</taxon>
        <taxon>Sordariomycetes</taxon>
        <taxon>Xylariomycetidae</taxon>
        <taxon>Xylariales</taxon>
        <taxon>Microdochiaceae</taxon>
        <taxon>Microdochium</taxon>
    </lineage>
</organism>
<dbReference type="InParanoid" id="A0A136J8D1"/>
<evidence type="ECO:0000256" key="5">
    <source>
        <dbReference type="SAM" id="Phobius"/>
    </source>
</evidence>
<evidence type="ECO:0000256" key="2">
    <source>
        <dbReference type="ARBA" id="ARBA00022692"/>
    </source>
</evidence>
<protein>
    <submittedName>
        <fullName evidence="6">Major facilitator superfamily domain-containing protein</fullName>
    </submittedName>
</protein>
<evidence type="ECO:0000256" key="4">
    <source>
        <dbReference type="ARBA" id="ARBA00023136"/>
    </source>
</evidence>
<comment type="subcellular location">
    <subcellularLocation>
        <location evidence="1">Membrane</location>
        <topology evidence="1">Multi-pass membrane protein</topology>
    </subcellularLocation>
</comment>
<accession>A0A136J8D1</accession>
<keyword evidence="3 5" id="KW-1133">Transmembrane helix</keyword>
<gene>
    <name evidence="6" type="ORF">Micbo1qcDRAFT_203482</name>
</gene>
<evidence type="ECO:0000313" key="7">
    <source>
        <dbReference type="Proteomes" id="UP000070501"/>
    </source>
</evidence>
<evidence type="ECO:0000313" key="6">
    <source>
        <dbReference type="EMBL" id="KXJ93402.1"/>
    </source>
</evidence>
<feature type="transmembrane region" description="Helical" evidence="5">
    <location>
        <begin position="379"/>
        <end position="401"/>
    </location>
</feature>
<reference evidence="7" key="1">
    <citation type="submission" date="2016-02" db="EMBL/GenBank/DDBJ databases">
        <title>Draft genome sequence of Microdochium bolleyi, a fungal endophyte of beachgrass.</title>
        <authorList>
            <consortium name="DOE Joint Genome Institute"/>
            <person name="David A.S."/>
            <person name="May G."/>
            <person name="Haridas S."/>
            <person name="Lim J."/>
            <person name="Wang M."/>
            <person name="Labutti K."/>
            <person name="Lipzen A."/>
            <person name="Barry K."/>
            <person name="Grigoriev I.V."/>
        </authorList>
    </citation>
    <scope>NUCLEOTIDE SEQUENCE [LARGE SCALE GENOMIC DNA]</scope>
    <source>
        <strain evidence="7">J235TASD1</strain>
    </source>
</reference>
<dbReference type="Proteomes" id="UP000070501">
    <property type="component" value="Unassembled WGS sequence"/>
</dbReference>
<dbReference type="Pfam" id="PF07690">
    <property type="entry name" value="MFS_1"/>
    <property type="match status" value="1"/>
</dbReference>
<feature type="transmembrane region" description="Helical" evidence="5">
    <location>
        <begin position="84"/>
        <end position="105"/>
    </location>
</feature>
<dbReference type="AlphaFoldDB" id="A0A136J8D1"/>
<feature type="transmembrane region" description="Helical" evidence="5">
    <location>
        <begin position="283"/>
        <end position="302"/>
    </location>
</feature>
<dbReference type="EMBL" id="KQ964248">
    <property type="protein sequence ID" value="KXJ93402.1"/>
    <property type="molecule type" value="Genomic_DNA"/>
</dbReference>
<dbReference type="PANTHER" id="PTHR23502">
    <property type="entry name" value="MAJOR FACILITATOR SUPERFAMILY"/>
    <property type="match status" value="1"/>
</dbReference>
<evidence type="ECO:0000256" key="1">
    <source>
        <dbReference type="ARBA" id="ARBA00004141"/>
    </source>
</evidence>
<evidence type="ECO:0000256" key="3">
    <source>
        <dbReference type="ARBA" id="ARBA00022989"/>
    </source>
</evidence>
<feature type="transmembrane region" description="Helical" evidence="5">
    <location>
        <begin position="240"/>
        <end position="262"/>
    </location>
</feature>